<dbReference type="SUPFAM" id="SSF46785">
    <property type="entry name" value="Winged helix' DNA-binding domain"/>
    <property type="match status" value="1"/>
</dbReference>
<evidence type="ECO:0000259" key="1">
    <source>
        <dbReference type="Pfam" id="PF03551"/>
    </source>
</evidence>
<reference evidence="2" key="1">
    <citation type="submission" date="2021-01" db="EMBL/GenBank/DDBJ databases">
        <title>Whole genome shotgun sequence of Actinoplanes ferrugineus NBRC 15555.</title>
        <authorList>
            <person name="Komaki H."/>
            <person name="Tamura T."/>
        </authorList>
    </citation>
    <scope>NUCLEOTIDE SEQUENCE</scope>
    <source>
        <strain evidence="2">NBRC 15555</strain>
    </source>
</reference>
<dbReference type="Proteomes" id="UP000598174">
    <property type="component" value="Unassembled WGS sequence"/>
</dbReference>
<protein>
    <submittedName>
        <fullName evidence="2">PadR family transcriptional regulator</fullName>
    </submittedName>
</protein>
<organism evidence="2 3">
    <name type="scientific">Paractinoplanes ferrugineus</name>
    <dbReference type="NCBI Taxonomy" id="113564"/>
    <lineage>
        <taxon>Bacteria</taxon>
        <taxon>Bacillati</taxon>
        <taxon>Actinomycetota</taxon>
        <taxon>Actinomycetes</taxon>
        <taxon>Micromonosporales</taxon>
        <taxon>Micromonosporaceae</taxon>
        <taxon>Paractinoplanes</taxon>
    </lineage>
</organism>
<dbReference type="InterPro" id="IPR005149">
    <property type="entry name" value="Tscrpt_reg_PadR_N"/>
</dbReference>
<dbReference type="EMBL" id="BOMM01000068">
    <property type="protein sequence ID" value="GIE15539.1"/>
    <property type="molecule type" value="Genomic_DNA"/>
</dbReference>
<dbReference type="InterPro" id="IPR036390">
    <property type="entry name" value="WH_DNA-bd_sf"/>
</dbReference>
<dbReference type="InterPro" id="IPR036388">
    <property type="entry name" value="WH-like_DNA-bd_sf"/>
</dbReference>
<name>A0A919J8K4_9ACTN</name>
<dbReference type="Gene3D" id="1.10.10.10">
    <property type="entry name" value="Winged helix-like DNA-binding domain superfamily/Winged helix DNA-binding domain"/>
    <property type="match status" value="1"/>
</dbReference>
<dbReference type="Pfam" id="PF03551">
    <property type="entry name" value="PadR"/>
    <property type="match status" value="1"/>
</dbReference>
<evidence type="ECO:0000313" key="3">
    <source>
        <dbReference type="Proteomes" id="UP000598174"/>
    </source>
</evidence>
<gene>
    <name evidence="2" type="ORF">Afe05nite_73790</name>
</gene>
<dbReference type="AlphaFoldDB" id="A0A919J8K4"/>
<sequence length="186" mass="20178">MPLDATRNALVLPMLGLLVEQPAHAYDVAARLAGRYPLLAGTRSSVTTLLKSLAGADLVRARDPERAGRRPARTVYELTAAGLELFRNRVGEGLGEGPPASAAFLTALAYLGILPRATAAAVLAERVERLSRELTRLPPDPPELAEIQMIEVAYWRTVLHNEITWLSTLVPRVESGDLAWPGQARQ</sequence>
<proteinExistence type="predicted"/>
<dbReference type="RefSeq" id="WP_203821902.1">
    <property type="nucleotide sequence ID" value="NZ_BAAABP010000046.1"/>
</dbReference>
<keyword evidence="3" id="KW-1185">Reference proteome</keyword>
<comment type="caution">
    <text evidence="2">The sequence shown here is derived from an EMBL/GenBank/DDBJ whole genome shotgun (WGS) entry which is preliminary data.</text>
</comment>
<evidence type="ECO:0000313" key="2">
    <source>
        <dbReference type="EMBL" id="GIE15539.1"/>
    </source>
</evidence>
<feature type="domain" description="Transcription regulator PadR N-terminal" evidence="1">
    <location>
        <begin position="14"/>
        <end position="85"/>
    </location>
</feature>
<accession>A0A919J8K4</accession>